<dbReference type="Gene3D" id="3.60.21.10">
    <property type="match status" value="1"/>
</dbReference>
<protein>
    <submittedName>
        <fullName evidence="2">Metallophosphoesterase</fullName>
    </submittedName>
</protein>
<dbReference type="InterPro" id="IPR004843">
    <property type="entry name" value="Calcineurin-like_PHP"/>
</dbReference>
<evidence type="ECO:0000313" key="2">
    <source>
        <dbReference type="EMBL" id="NWB50848.1"/>
    </source>
</evidence>
<evidence type="ECO:0000313" key="3">
    <source>
        <dbReference type="Proteomes" id="UP000582981"/>
    </source>
</evidence>
<dbReference type="Proteomes" id="UP000582981">
    <property type="component" value="Unassembled WGS sequence"/>
</dbReference>
<organism evidence="2 3">
    <name type="scientific">Pseudomonas gingeri</name>
    <dbReference type="NCBI Taxonomy" id="117681"/>
    <lineage>
        <taxon>Bacteria</taxon>
        <taxon>Pseudomonadati</taxon>
        <taxon>Pseudomonadota</taxon>
        <taxon>Gammaproteobacteria</taxon>
        <taxon>Pseudomonadales</taxon>
        <taxon>Pseudomonadaceae</taxon>
        <taxon>Pseudomonas</taxon>
    </lineage>
</organism>
<proteinExistence type="predicted"/>
<sequence length="414" mass="46257">MNLPHLEHELAKIRVRLSGLKARLELSWQKLVSDIEPEEFQAIQALLQRGHDQAQYVLDHGELPTDEPTVPWELSHGLSILHMGNAKALPTSESQLQTRVLKDGTLLGCRKWELLDLLWSEALIKWIENLRRHAPFATTPMVMMIDNDVTLAIAGDWGTGPFESHAPAVNVANQMQLAQADFTIHLGDVYYAGTGSSEHVDMAGWPMGKHGAFTLNSNHEMYSGAHGYFAELNSRFPAQQGTSYFALYNDDWLIVGLDSAYASAPLGLYMDGTLNQQQIDWMKGLPKRKKLLVLSHHQGFDISGENKTTLYQPVCDALGRVPDYWYWGHLHNGIVYAEQGGLRARCAGHGAIPYGVTSELDGNERVLFSEVQNAMDDEYPERVLNGYVKVRLSGESIVEEFFGEDGSVRWSSHG</sequence>
<reference evidence="2 3" key="1">
    <citation type="submission" date="2020-04" db="EMBL/GenBank/DDBJ databases">
        <title>Molecular characterization of pseudomonads from Agaricus bisporus reveal novel blotch 2 pathogens in Western Europe.</title>
        <authorList>
            <person name="Taparia T."/>
            <person name="Krijger M."/>
            <person name="Haynes E."/>
            <person name="Elpinstone J.G."/>
            <person name="Noble R."/>
            <person name="Van Der Wolf J."/>
        </authorList>
    </citation>
    <scope>NUCLEOTIDE SEQUENCE [LARGE SCALE GENOMIC DNA]</scope>
    <source>
        <strain evidence="2 3">F1001</strain>
    </source>
</reference>
<accession>A0A7Y8BPM6</accession>
<dbReference type="InterPro" id="IPR029052">
    <property type="entry name" value="Metallo-depent_PP-like"/>
</dbReference>
<comment type="caution">
    <text evidence="2">The sequence shown here is derived from an EMBL/GenBank/DDBJ whole genome shotgun (WGS) entry which is preliminary data.</text>
</comment>
<evidence type="ECO:0000259" key="1">
    <source>
        <dbReference type="Pfam" id="PF00149"/>
    </source>
</evidence>
<dbReference type="Pfam" id="PF00149">
    <property type="entry name" value="Metallophos"/>
    <property type="match status" value="1"/>
</dbReference>
<dbReference type="GO" id="GO:0016787">
    <property type="term" value="F:hydrolase activity"/>
    <property type="evidence" value="ECO:0007669"/>
    <property type="project" value="InterPro"/>
</dbReference>
<dbReference type="EMBL" id="JACAPU010000047">
    <property type="protein sequence ID" value="NWB50848.1"/>
    <property type="molecule type" value="Genomic_DNA"/>
</dbReference>
<dbReference type="RefSeq" id="WP_177145707.1">
    <property type="nucleotide sequence ID" value="NZ_JACAPU010000047.1"/>
</dbReference>
<dbReference type="AlphaFoldDB" id="A0A7Y8BPM6"/>
<dbReference type="SUPFAM" id="SSF56300">
    <property type="entry name" value="Metallo-dependent phosphatases"/>
    <property type="match status" value="1"/>
</dbReference>
<feature type="domain" description="Calcineurin-like phosphoesterase" evidence="1">
    <location>
        <begin position="151"/>
        <end position="332"/>
    </location>
</feature>
<gene>
    <name evidence="2" type="ORF">HX829_30710</name>
</gene>
<name>A0A7Y8BPM6_9PSED</name>